<evidence type="ECO:0000256" key="1">
    <source>
        <dbReference type="ARBA" id="ARBA00004236"/>
    </source>
</evidence>
<feature type="domain" description="Glycosyltransferase 2-like" evidence="8">
    <location>
        <begin position="164"/>
        <end position="276"/>
    </location>
</feature>
<dbReference type="Gene3D" id="3.90.550.10">
    <property type="entry name" value="Spore Coat Polysaccharide Biosynthesis Protein SpsA, Chain A"/>
    <property type="match status" value="1"/>
</dbReference>
<sequence length="340" mass="37621">MEITIDQLAPQNVPATIANDAGIILIGRNEGARLEASLASIRRFATNTVYVDSGSTDESVEHARQSGVKVVELSMEVPFTAARARNAGYAALKAAGIGFDFVQFVDGDCVIDPDWIVTSTNFLLAHPDIAVACGRRREKFPLASIYNRLCDWEWNTPLGKAAASGGDAMVRVSAFESVGGFREDVIAAEDDEFCVRLGRAGWGVWRLDAEMTLHDANMTRFGQWWRRAERAGHGFAQVGALHPAHFLAQRRRMWLWGAILPLVAVLGLFLHPWITLGVALLYLFSCARSTLRFLRQGFPPREALLAGLLLTLSKFCNLKGALTYWVRRARGRANTIIEYK</sequence>
<keyword evidence="6" id="KW-0812">Transmembrane</keyword>
<evidence type="ECO:0000256" key="3">
    <source>
        <dbReference type="ARBA" id="ARBA00022676"/>
    </source>
</evidence>
<proteinExistence type="predicted"/>
<dbReference type="GO" id="GO:0005886">
    <property type="term" value="C:plasma membrane"/>
    <property type="evidence" value="ECO:0007669"/>
    <property type="project" value="UniProtKB-SubCell"/>
</dbReference>
<feature type="transmembrane region" description="Helical" evidence="6">
    <location>
        <begin position="304"/>
        <end position="326"/>
    </location>
</feature>
<evidence type="ECO:0000256" key="6">
    <source>
        <dbReference type="SAM" id="Phobius"/>
    </source>
</evidence>
<organism evidence="9 10">
    <name type="scientific">Rhizobium rosettiformans W3</name>
    <dbReference type="NCBI Taxonomy" id="538378"/>
    <lineage>
        <taxon>Bacteria</taxon>
        <taxon>Pseudomonadati</taxon>
        <taxon>Pseudomonadota</taxon>
        <taxon>Alphaproteobacteria</taxon>
        <taxon>Hyphomicrobiales</taxon>
        <taxon>Rhizobiaceae</taxon>
        <taxon>Rhizobium/Agrobacterium group</taxon>
        <taxon>Rhizobium</taxon>
    </lineage>
</organism>
<comment type="subcellular location">
    <subcellularLocation>
        <location evidence="1">Cell membrane</location>
    </subcellularLocation>
</comment>
<keyword evidence="6" id="KW-1133">Transmembrane helix</keyword>
<dbReference type="InterPro" id="IPR001173">
    <property type="entry name" value="Glyco_trans_2-like"/>
</dbReference>
<dbReference type="PANTHER" id="PTHR43646:SF2">
    <property type="entry name" value="GLYCOSYLTRANSFERASE 2-LIKE DOMAIN-CONTAINING PROTEIN"/>
    <property type="match status" value="1"/>
</dbReference>
<evidence type="ECO:0000256" key="4">
    <source>
        <dbReference type="ARBA" id="ARBA00022679"/>
    </source>
</evidence>
<evidence type="ECO:0000259" key="7">
    <source>
        <dbReference type="Pfam" id="PF00535"/>
    </source>
</evidence>
<evidence type="ECO:0000313" key="10">
    <source>
        <dbReference type="Proteomes" id="UP000307378"/>
    </source>
</evidence>
<feature type="transmembrane region" description="Helical" evidence="6">
    <location>
        <begin position="254"/>
        <end position="284"/>
    </location>
</feature>
<gene>
    <name evidence="9" type="ORF">FAA86_20225</name>
</gene>
<dbReference type="PANTHER" id="PTHR43646">
    <property type="entry name" value="GLYCOSYLTRANSFERASE"/>
    <property type="match status" value="1"/>
</dbReference>
<keyword evidence="3" id="KW-0328">Glycosyltransferase</keyword>
<keyword evidence="5 6" id="KW-0472">Membrane</keyword>
<dbReference type="Proteomes" id="UP000307378">
    <property type="component" value="Unassembled WGS sequence"/>
</dbReference>
<dbReference type="Pfam" id="PF13632">
    <property type="entry name" value="Glyco_trans_2_3"/>
    <property type="match status" value="1"/>
</dbReference>
<evidence type="ECO:0000259" key="8">
    <source>
        <dbReference type="Pfam" id="PF13632"/>
    </source>
</evidence>
<reference evidence="9 10" key="1">
    <citation type="submission" date="2019-04" db="EMBL/GenBank/DDBJ databases">
        <title>genome sequence of strain W3.</title>
        <authorList>
            <person name="Gao J."/>
            <person name="Sun J."/>
        </authorList>
    </citation>
    <scope>NUCLEOTIDE SEQUENCE [LARGE SCALE GENOMIC DNA]</scope>
    <source>
        <strain evidence="9 10">W3</strain>
    </source>
</reference>
<dbReference type="AlphaFoldDB" id="A0A4S8PY39"/>
<dbReference type="InterPro" id="IPR029044">
    <property type="entry name" value="Nucleotide-diphossugar_trans"/>
</dbReference>
<feature type="domain" description="Glycosyltransferase 2-like" evidence="7">
    <location>
        <begin position="24"/>
        <end position="141"/>
    </location>
</feature>
<name>A0A4S8PY39_9HYPH</name>
<keyword evidence="2" id="KW-1003">Cell membrane</keyword>
<dbReference type="SUPFAM" id="SSF53448">
    <property type="entry name" value="Nucleotide-diphospho-sugar transferases"/>
    <property type="match status" value="1"/>
</dbReference>
<evidence type="ECO:0000313" key="9">
    <source>
        <dbReference type="EMBL" id="THV32684.1"/>
    </source>
</evidence>
<accession>A0A4S8PY39</accession>
<comment type="caution">
    <text evidence="9">The sequence shown here is derived from an EMBL/GenBank/DDBJ whole genome shotgun (WGS) entry which is preliminary data.</text>
</comment>
<keyword evidence="4 9" id="KW-0808">Transferase</keyword>
<evidence type="ECO:0000256" key="5">
    <source>
        <dbReference type="ARBA" id="ARBA00023136"/>
    </source>
</evidence>
<evidence type="ECO:0000256" key="2">
    <source>
        <dbReference type="ARBA" id="ARBA00022475"/>
    </source>
</evidence>
<dbReference type="EMBL" id="STGU01000014">
    <property type="protein sequence ID" value="THV32684.1"/>
    <property type="molecule type" value="Genomic_DNA"/>
</dbReference>
<dbReference type="GO" id="GO:0016757">
    <property type="term" value="F:glycosyltransferase activity"/>
    <property type="evidence" value="ECO:0007669"/>
    <property type="project" value="UniProtKB-KW"/>
</dbReference>
<dbReference type="Pfam" id="PF00535">
    <property type="entry name" value="Glycos_transf_2"/>
    <property type="match status" value="1"/>
</dbReference>
<protein>
    <submittedName>
        <fullName evidence="9">Glycosyltransferase family 2 protein</fullName>
    </submittedName>
</protein>